<evidence type="ECO:0000256" key="1">
    <source>
        <dbReference type="SAM" id="Coils"/>
    </source>
</evidence>
<dbReference type="Gramene" id="TraesCS5B02G134900.1">
    <property type="protein sequence ID" value="TraesCS5B02G134900.1"/>
    <property type="gene ID" value="TraesCS5B02G134900"/>
</dbReference>
<keyword evidence="1" id="KW-0175">Coiled coil</keyword>
<reference evidence="2" key="2">
    <citation type="submission" date="2018-10" db="UniProtKB">
        <authorList>
            <consortium name="EnsemblPlants"/>
        </authorList>
    </citation>
    <scope>IDENTIFICATION</scope>
</reference>
<dbReference type="Gramene" id="TraesCAD_scaffold_008631_01G000100.1">
    <property type="protein sequence ID" value="TraesCAD_scaffold_008631_01G000100.1"/>
    <property type="gene ID" value="TraesCAD_scaffold_008631_01G000100"/>
</dbReference>
<dbReference type="Gramene" id="TraesRN5B0100374900.1">
    <property type="protein sequence ID" value="TraesRN5B0100374900.1"/>
    <property type="gene ID" value="TraesRN5B0100374900"/>
</dbReference>
<sequence length="362" mass="41492">MQQGTVATGNEMEAINLLNSTELVRSLDEEIIIEGNGCELVVTPKKLPGTEFQPATCDGAACVVMLMEIFSAVNYVNTQYKQDAESRHALKLVDSTIFYRTTAEDEVEAVLGVFHGCEGETEMLQIQNKPHDPMIFKRGPTVEELERYNWTSTGDYIKGYFKGCVANDEIKHLVEFLKGASANYDDLHWEPGLWEADIKMQFIREIWWHVEQQRGSVKLIELRETEKGKVLNSIRRPLGIIECIRKLAEPEKAARIVEATLLDSVRHLRDSVVAHHGGSINAYQGAKEDVRDKVNLERLIQKAKGDYMIKLVREIRPLKWITESPVLRDQNNYMECFYEMKQAEEKKQKQQEQGKKHKGKPR</sequence>
<feature type="coiled-coil region" evidence="1">
    <location>
        <begin position="333"/>
        <end position="360"/>
    </location>
</feature>
<dbReference type="EnsemblPlants" id="TraesCS5B02G134900.1">
    <property type="protein sequence ID" value="TraesCS5B02G134900.1"/>
    <property type="gene ID" value="TraesCS5B02G134900"/>
</dbReference>
<keyword evidence="3" id="KW-1185">Reference proteome</keyword>
<organism evidence="2">
    <name type="scientific">Triticum aestivum</name>
    <name type="common">Wheat</name>
    <dbReference type="NCBI Taxonomy" id="4565"/>
    <lineage>
        <taxon>Eukaryota</taxon>
        <taxon>Viridiplantae</taxon>
        <taxon>Streptophyta</taxon>
        <taxon>Embryophyta</taxon>
        <taxon>Tracheophyta</taxon>
        <taxon>Spermatophyta</taxon>
        <taxon>Magnoliopsida</taxon>
        <taxon>Liliopsida</taxon>
        <taxon>Poales</taxon>
        <taxon>Poaceae</taxon>
        <taxon>BOP clade</taxon>
        <taxon>Pooideae</taxon>
        <taxon>Triticodae</taxon>
        <taxon>Triticeae</taxon>
        <taxon>Triticinae</taxon>
        <taxon>Triticum</taxon>
    </lineage>
</organism>
<accession>A0A3B6LJB9</accession>
<dbReference type="Gramene" id="TraesCLE_scaffold_001865_01G000100.1">
    <property type="protein sequence ID" value="TraesCLE_scaffold_001865_01G000100.1"/>
    <property type="gene ID" value="TraesCLE_scaffold_001865_01G000100"/>
</dbReference>
<dbReference type="OrthoDB" id="653813at2759"/>
<dbReference type="Proteomes" id="UP000019116">
    <property type="component" value="Chromosome 5B"/>
</dbReference>
<name>A0A3B6LJB9_WHEAT</name>
<protein>
    <submittedName>
        <fullName evidence="2">Uncharacterized protein</fullName>
    </submittedName>
</protein>
<dbReference type="AlphaFoldDB" id="A0A3B6LJB9"/>
<evidence type="ECO:0000313" key="3">
    <source>
        <dbReference type="Proteomes" id="UP000019116"/>
    </source>
</evidence>
<dbReference type="Gramene" id="TraesROB_scaffold_044019_01G000100.1">
    <property type="protein sequence ID" value="TraesROB_scaffold_044019_01G000100.1"/>
    <property type="gene ID" value="TraesROB_scaffold_044019_01G000100"/>
</dbReference>
<evidence type="ECO:0000313" key="2">
    <source>
        <dbReference type="EnsemblPlants" id="TraesCS5B02G134900.1"/>
    </source>
</evidence>
<proteinExistence type="predicted"/>
<dbReference type="Gramene" id="TraesCS5B03G0374000.1">
    <property type="protein sequence ID" value="TraesCS5B03G0374000.1.CDS"/>
    <property type="gene ID" value="TraesCS5B03G0374000"/>
</dbReference>
<dbReference type="OMA" id="CVANDEI"/>
<dbReference type="Gramene" id="TraesWEE_scaffold_067452_01G000100.1">
    <property type="protein sequence ID" value="TraesWEE_scaffold_067452_01G000100.1"/>
    <property type="gene ID" value="TraesWEE_scaffold_067452_01G000100"/>
</dbReference>
<reference evidence="2" key="1">
    <citation type="submission" date="2018-08" db="EMBL/GenBank/DDBJ databases">
        <authorList>
            <person name="Rossello M."/>
        </authorList>
    </citation>
    <scope>NUCLEOTIDE SEQUENCE [LARGE SCALE GENOMIC DNA]</scope>
    <source>
        <strain evidence="2">cv. Chinese Spring</strain>
    </source>
</reference>